<dbReference type="Proteomes" id="UP001303160">
    <property type="component" value="Unassembled WGS sequence"/>
</dbReference>
<accession>A0AAN6XF25</accession>
<gene>
    <name evidence="1" type="ORF">QBC40DRAFT_178826</name>
</gene>
<dbReference type="EMBL" id="MU863947">
    <property type="protein sequence ID" value="KAK4198376.1"/>
    <property type="molecule type" value="Genomic_DNA"/>
</dbReference>
<organism evidence="1 2">
    <name type="scientific">Triangularia verruculosa</name>
    <dbReference type="NCBI Taxonomy" id="2587418"/>
    <lineage>
        <taxon>Eukaryota</taxon>
        <taxon>Fungi</taxon>
        <taxon>Dikarya</taxon>
        <taxon>Ascomycota</taxon>
        <taxon>Pezizomycotina</taxon>
        <taxon>Sordariomycetes</taxon>
        <taxon>Sordariomycetidae</taxon>
        <taxon>Sordariales</taxon>
        <taxon>Podosporaceae</taxon>
        <taxon>Triangularia</taxon>
    </lineage>
</organism>
<proteinExistence type="predicted"/>
<evidence type="ECO:0000313" key="1">
    <source>
        <dbReference type="EMBL" id="KAK4198376.1"/>
    </source>
</evidence>
<dbReference type="AlphaFoldDB" id="A0AAN6XF25"/>
<sequence>MRSTLRRLLVGTTQITQLPRLSRGERDSHVPHHHRACGGSRTDSISVLLDHYRRRSCLRRSDPADRCAFDMNYTAPPWQFICFASLGPSQRHFDTPSGGTSGTVVDRDDSCIFHAAFYHTYDCSVAIGLTCLHTLLLCMYHGECSCREDVCRRHQTRTGFVSFQGSNTPENVGRDPPVSCLGLVV</sequence>
<comment type="caution">
    <text evidence="1">The sequence shown here is derived from an EMBL/GenBank/DDBJ whole genome shotgun (WGS) entry which is preliminary data.</text>
</comment>
<evidence type="ECO:0000313" key="2">
    <source>
        <dbReference type="Proteomes" id="UP001303160"/>
    </source>
</evidence>
<reference evidence="1" key="1">
    <citation type="journal article" date="2023" name="Mol. Phylogenet. Evol.">
        <title>Genome-scale phylogeny and comparative genomics of the fungal order Sordariales.</title>
        <authorList>
            <person name="Hensen N."/>
            <person name="Bonometti L."/>
            <person name="Westerberg I."/>
            <person name="Brannstrom I.O."/>
            <person name="Guillou S."/>
            <person name="Cros-Aarteil S."/>
            <person name="Calhoun S."/>
            <person name="Haridas S."/>
            <person name="Kuo A."/>
            <person name="Mondo S."/>
            <person name="Pangilinan J."/>
            <person name="Riley R."/>
            <person name="LaButti K."/>
            <person name="Andreopoulos B."/>
            <person name="Lipzen A."/>
            <person name="Chen C."/>
            <person name="Yan M."/>
            <person name="Daum C."/>
            <person name="Ng V."/>
            <person name="Clum A."/>
            <person name="Steindorff A."/>
            <person name="Ohm R.A."/>
            <person name="Martin F."/>
            <person name="Silar P."/>
            <person name="Natvig D.O."/>
            <person name="Lalanne C."/>
            <person name="Gautier V."/>
            <person name="Ament-Velasquez S.L."/>
            <person name="Kruys A."/>
            <person name="Hutchinson M.I."/>
            <person name="Powell A.J."/>
            <person name="Barry K."/>
            <person name="Miller A.N."/>
            <person name="Grigoriev I.V."/>
            <person name="Debuchy R."/>
            <person name="Gladieux P."/>
            <person name="Hiltunen Thoren M."/>
            <person name="Johannesson H."/>
        </authorList>
    </citation>
    <scope>NUCLEOTIDE SEQUENCE</scope>
    <source>
        <strain evidence="1">CBS 315.58</strain>
    </source>
</reference>
<protein>
    <submittedName>
        <fullName evidence="1">Uncharacterized protein</fullName>
    </submittedName>
</protein>
<keyword evidence="2" id="KW-1185">Reference proteome</keyword>
<name>A0AAN6XF25_9PEZI</name>
<reference evidence="1" key="2">
    <citation type="submission" date="2023-05" db="EMBL/GenBank/DDBJ databases">
        <authorList>
            <consortium name="Lawrence Berkeley National Laboratory"/>
            <person name="Steindorff A."/>
            <person name="Hensen N."/>
            <person name="Bonometti L."/>
            <person name="Westerberg I."/>
            <person name="Brannstrom I.O."/>
            <person name="Guillou S."/>
            <person name="Cros-Aarteil S."/>
            <person name="Calhoun S."/>
            <person name="Haridas S."/>
            <person name="Kuo A."/>
            <person name="Mondo S."/>
            <person name="Pangilinan J."/>
            <person name="Riley R."/>
            <person name="Labutti K."/>
            <person name="Andreopoulos B."/>
            <person name="Lipzen A."/>
            <person name="Chen C."/>
            <person name="Yanf M."/>
            <person name="Daum C."/>
            <person name="Ng V."/>
            <person name="Clum A."/>
            <person name="Ohm R."/>
            <person name="Martin F."/>
            <person name="Silar P."/>
            <person name="Natvig D."/>
            <person name="Lalanne C."/>
            <person name="Gautier V."/>
            <person name="Ament-Velasquez S.L."/>
            <person name="Kruys A."/>
            <person name="Hutchinson M.I."/>
            <person name="Powell A.J."/>
            <person name="Barry K."/>
            <person name="Miller A.N."/>
            <person name="Grigoriev I.V."/>
            <person name="Debuchy R."/>
            <person name="Gladieux P."/>
            <person name="Thoren M.H."/>
            <person name="Johannesson H."/>
        </authorList>
    </citation>
    <scope>NUCLEOTIDE SEQUENCE</scope>
    <source>
        <strain evidence="1">CBS 315.58</strain>
    </source>
</reference>